<proteinExistence type="predicted"/>
<dbReference type="AlphaFoldDB" id="A0A0A9DNV5"/>
<evidence type="ECO:0000313" key="1">
    <source>
        <dbReference type="EMBL" id="JAD87340.1"/>
    </source>
</evidence>
<accession>A0A0A9DNV5</accession>
<name>A0A0A9DNV5_ARUDO</name>
<protein>
    <submittedName>
        <fullName evidence="1">Uncharacterized protein</fullName>
    </submittedName>
</protein>
<dbReference type="EMBL" id="GBRH01210555">
    <property type="protein sequence ID" value="JAD87340.1"/>
    <property type="molecule type" value="Transcribed_RNA"/>
</dbReference>
<reference evidence="1" key="1">
    <citation type="submission" date="2014-09" db="EMBL/GenBank/DDBJ databases">
        <authorList>
            <person name="Magalhaes I.L.F."/>
            <person name="Oliveira U."/>
            <person name="Santos F.R."/>
            <person name="Vidigal T.H.D.A."/>
            <person name="Brescovit A.D."/>
            <person name="Santos A.J."/>
        </authorList>
    </citation>
    <scope>NUCLEOTIDE SEQUENCE</scope>
    <source>
        <tissue evidence="1">Shoot tissue taken approximately 20 cm above the soil surface</tissue>
    </source>
</reference>
<sequence length="58" mass="6753">MCMLNMLAQVMNPLMVSMIWIVEAQHRRGRSMHYLMWQSKDNNNNNLICRTKGLASNG</sequence>
<organism evidence="1">
    <name type="scientific">Arundo donax</name>
    <name type="common">Giant reed</name>
    <name type="synonym">Donax arundinaceus</name>
    <dbReference type="NCBI Taxonomy" id="35708"/>
    <lineage>
        <taxon>Eukaryota</taxon>
        <taxon>Viridiplantae</taxon>
        <taxon>Streptophyta</taxon>
        <taxon>Embryophyta</taxon>
        <taxon>Tracheophyta</taxon>
        <taxon>Spermatophyta</taxon>
        <taxon>Magnoliopsida</taxon>
        <taxon>Liliopsida</taxon>
        <taxon>Poales</taxon>
        <taxon>Poaceae</taxon>
        <taxon>PACMAD clade</taxon>
        <taxon>Arundinoideae</taxon>
        <taxon>Arundineae</taxon>
        <taxon>Arundo</taxon>
    </lineage>
</organism>
<reference evidence="1" key="2">
    <citation type="journal article" date="2015" name="Data Brief">
        <title>Shoot transcriptome of the giant reed, Arundo donax.</title>
        <authorList>
            <person name="Barrero R.A."/>
            <person name="Guerrero F.D."/>
            <person name="Moolhuijzen P."/>
            <person name="Goolsby J.A."/>
            <person name="Tidwell J."/>
            <person name="Bellgard S.E."/>
            <person name="Bellgard M.I."/>
        </authorList>
    </citation>
    <scope>NUCLEOTIDE SEQUENCE</scope>
    <source>
        <tissue evidence="1">Shoot tissue taken approximately 20 cm above the soil surface</tissue>
    </source>
</reference>